<accession>A0A4D6N0E7</accession>
<name>A0A4D6N0E7_VIGUN</name>
<organism evidence="1 2">
    <name type="scientific">Vigna unguiculata</name>
    <name type="common">Cowpea</name>
    <dbReference type="NCBI Taxonomy" id="3917"/>
    <lineage>
        <taxon>Eukaryota</taxon>
        <taxon>Viridiplantae</taxon>
        <taxon>Streptophyta</taxon>
        <taxon>Embryophyta</taxon>
        <taxon>Tracheophyta</taxon>
        <taxon>Spermatophyta</taxon>
        <taxon>Magnoliopsida</taxon>
        <taxon>eudicotyledons</taxon>
        <taxon>Gunneridae</taxon>
        <taxon>Pentapetalae</taxon>
        <taxon>rosids</taxon>
        <taxon>fabids</taxon>
        <taxon>Fabales</taxon>
        <taxon>Fabaceae</taxon>
        <taxon>Papilionoideae</taxon>
        <taxon>50 kb inversion clade</taxon>
        <taxon>NPAAA clade</taxon>
        <taxon>indigoferoid/millettioid clade</taxon>
        <taxon>Phaseoleae</taxon>
        <taxon>Vigna</taxon>
    </lineage>
</organism>
<sequence>MAAAAAPPHLAGHHCTTNLLQRATTAEPPHLHLLASASAATARTFSAATAAALFAGIYTISAAHTNHHRASVFSAPRFHVEIRPPRFCSTIFSHNRATAAEETSTISYRSTATPPQIARFSPQFRHHCTSLEATFRFTTTAHLLPSRIAAPSTPS</sequence>
<dbReference type="EMBL" id="CP039353">
    <property type="protein sequence ID" value="QCE06758.1"/>
    <property type="molecule type" value="Genomic_DNA"/>
</dbReference>
<evidence type="ECO:0000313" key="1">
    <source>
        <dbReference type="EMBL" id="QCE06758.1"/>
    </source>
</evidence>
<reference evidence="1 2" key="1">
    <citation type="submission" date="2019-04" db="EMBL/GenBank/DDBJ databases">
        <title>An improved genome assembly and genetic linkage map for asparagus bean, Vigna unguiculata ssp. sesquipedialis.</title>
        <authorList>
            <person name="Xia Q."/>
            <person name="Zhang R."/>
            <person name="Dong Y."/>
        </authorList>
    </citation>
    <scope>NUCLEOTIDE SEQUENCE [LARGE SCALE GENOMIC DNA]</scope>
    <source>
        <tissue evidence="1">Leaf</tissue>
    </source>
</reference>
<proteinExistence type="predicted"/>
<gene>
    <name evidence="1" type="ORF">DEO72_LG9g1772</name>
</gene>
<evidence type="ECO:0000313" key="2">
    <source>
        <dbReference type="Proteomes" id="UP000501690"/>
    </source>
</evidence>
<dbReference type="AlphaFoldDB" id="A0A4D6N0E7"/>
<protein>
    <submittedName>
        <fullName evidence="1">Uncharacterized protein</fullName>
    </submittedName>
</protein>
<keyword evidence="2" id="KW-1185">Reference proteome</keyword>
<dbReference type="Proteomes" id="UP000501690">
    <property type="component" value="Linkage Group LG9"/>
</dbReference>